<name>A0A8S5PUB3_9CAUD</name>
<organism evidence="2">
    <name type="scientific">Siphoviridae sp. ctGuJ10</name>
    <dbReference type="NCBI Taxonomy" id="2825418"/>
    <lineage>
        <taxon>Viruses</taxon>
        <taxon>Duplodnaviria</taxon>
        <taxon>Heunggongvirae</taxon>
        <taxon>Uroviricota</taxon>
        <taxon>Caudoviricetes</taxon>
    </lineage>
</organism>
<dbReference type="SUPFAM" id="SSF46785">
    <property type="entry name" value="Winged helix' DNA-binding domain"/>
    <property type="match status" value="1"/>
</dbReference>
<keyword evidence="1" id="KW-0472">Membrane</keyword>
<protein>
    <submittedName>
        <fullName evidence="2">Dissimilatory sulfite reductase D</fullName>
    </submittedName>
</protein>
<evidence type="ECO:0000313" key="2">
    <source>
        <dbReference type="EMBL" id="DAE10129.1"/>
    </source>
</evidence>
<feature type="transmembrane region" description="Helical" evidence="1">
    <location>
        <begin position="12"/>
        <end position="39"/>
    </location>
</feature>
<proteinExistence type="predicted"/>
<keyword evidence="1" id="KW-0812">Transmembrane</keyword>
<evidence type="ECO:0000256" key="1">
    <source>
        <dbReference type="SAM" id="Phobius"/>
    </source>
</evidence>
<dbReference type="InterPro" id="IPR036390">
    <property type="entry name" value="WH_DNA-bd_sf"/>
</dbReference>
<keyword evidence="1" id="KW-1133">Transmembrane helix</keyword>
<accession>A0A8S5PUB3</accession>
<sequence length="119" mass="13898">MMNYAKIKKDDVLNIMIGISVCVMNPTNVISIPTIAHFLNTSKYQVRKYINELRNEGLVEIGIYPRINDEEILLPIKGFCITKKAESLDEYKKRLREENEIINKTFFVKTDEVKRGERC</sequence>
<reference evidence="2" key="1">
    <citation type="journal article" date="2021" name="Proc. Natl. Acad. Sci. U.S.A.">
        <title>A Catalog of Tens of Thousands of Viruses from Human Metagenomes Reveals Hidden Associations with Chronic Diseases.</title>
        <authorList>
            <person name="Tisza M.J."/>
            <person name="Buck C.B."/>
        </authorList>
    </citation>
    <scope>NUCLEOTIDE SEQUENCE</scope>
    <source>
        <strain evidence="2">CtGuJ10</strain>
    </source>
</reference>
<dbReference type="EMBL" id="BK015503">
    <property type="protein sequence ID" value="DAE10129.1"/>
    <property type="molecule type" value="Genomic_DNA"/>
</dbReference>